<dbReference type="EMBL" id="FOLO01000008">
    <property type="protein sequence ID" value="SFC37544.1"/>
    <property type="molecule type" value="Genomic_DNA"/>
</dbReference>
<evidence type="ECO:0008006" key="3">
    <source>
        <dbReference type="Google" id="ProtNLM"/>
    </source>
</evidence>
<reference evidence="1 2" key="1">
    <citation type="submission" date="2016-10" db="EMBL/GenBank/DDBJ databases">
        <authorList>
            <person name="de Groot N.N."/>
        </authorList>
    </citation>
    <scope>NUCLEOTIDE SEQUENCE [LARGE SCALE GENOMIC DNA]</scope>
    <source>
        <strain evidence="1 2">DSM 6059</strain>
    </source>
</reference>
<gene>
    <name evidence="1" type="ORF">SAMN02745724_01540</name>
</gene>
<sequence length="189" mass="21772">MKLIIAPDIFGNTPELKHYAKVQQQALTQKYNKDIEVIIVDPYEGLHFEFATDTRAYEKFLAHGGHEHYLTLIKNVMAKNLNESINFIGFSAGASAIWRALDNYNTGTGCQFIGFYPSQIRNNLDINLNIETHLIFPKSEAHFDVINVMKVLEDYELVKISHTEYQHGFMNRASNGYDEIAFNNYKKLF</sequence>
<evidence type="ECO:0000313" key="2">
    <source>
        <dbReference type="Proteomes" id="UP000198862"/>
    </source>
</evidence>
<organism evidence="1 2">
    <name type="scientific">Pseudoalteromonas denitrificans DSM 6059</name>
    <dbReference type="NCBI Taxonomy" id="1123010"/>
    <lineage>
        <taxon>Bacteria</taxon>
        <taxon>Pseudomonadati</taxon>
        <taxon>Pseudomonadota</taxon>
        <taxon>Gammaproteobacteria</taxon>
        <taxon>Alteromonadales</taxon>
        <taxon>Pseudoalteromonadaceae</taxon>
        <taxon>Pseudoalteromonas</taxon>
    </lineage>
</organism>
<accession>A0A1I1IMS4</accession>
<protein>
    <recommendedName>
        <fullName evidence="3">Dienelactone hydrolase</fullName>
    </recommendedName>
</protein>
<proteinExistence type="predicted"/>
<dbReference type="OrthoDB" id="8478808at2"/>
<dbReference type="STRING" id="1123010.SAMN02745724_01540"/>
<name>A0A1I1IMS4_9GAMM</name>
<dbReference type="RefSeq" id="WP_091982441.1">
    <property type="nucleotide sequence ID" value="NZ_FOLO01000008.1"/>
</dbReference>
<dbReference type="Proteomes" id="UP000198862">
    <property type="component" value="Unassembled WGS sequence"/>
</dbReference>
<keyword evidence="2" id="KW-1185">Reference proteome</keyword>
<dbReference type="AlphaFoldDB" id="A0A1I1IMS4"/>
<evidence type="ECO:0000313" key="1">
    <source>
        <dbReference type="EMBL" id="SFC37544.1"/>
    </source>
</evidence>